<sequence>MVAGAAPAATAAPAKAKLLESVTLRAKPTNRSTARGVVPKGAVVSTNDTGSVAGATYKACGVKEKLWYPVTWKGTKGYIVAACMQFK</sequence>
<keyword evidence="3" id="KW-1185">Reference proteome</keyword>
<dbReference type="Gene3D" id="2.30.30.40">
    <property type="entry name" value="SH3 Domains"/>
    <property type="match status" value="1"/>
</dbReference>
<comment type="caution">
    <text evidence="2">The sequence shown here is derived from an EMBL/GenBank/DDBJ whole genome shotgun (WGS) entry which is preliminary data.</text>
</comment>
<name>A0A117REB5_9ACTN</name>
<accession>A0A117REB5</accession>
<protein>
    <recommendedName>
        <fullName evidence="1">SH3b domain-containing protein</fullName>
    </recommendedName>
</protein>
<evidence type="ECO:0000313" key="2">
    <source>
        <dbReference type="EMBL" id="KUN86038.1"/>
    </source>
</evidence>
<reference evidence="2 3" key="1">
    <citation type="submission" date="2015-10" db="EMBL/GenBank/DDBJ databases">
        <title>Draft genome sequence of Streptomyces bungoensis DSM 41781, type strain for the species Streptomyces bungoensis.</title>
        <authorList>
            <person name="Ruckert C."/>
            <person name="Winkler A."/>
            <person name="Kalinowski J."/>
            <person name="Kampfer P."/>
            <person name="Glaeser S."/>
        </authorList>
    </citation>
    <scope>NUCLEOTIDE SEQUENCE [LARGE SCALE GENOMIC DNA]</scope>
    <source>
        <strain evidence="2 3">DSM 41781</strain>
    </source>
</reference>
<evidence type="ECO:0000313" key="3">
    <source>
        <dbReference type="Proteomes" id="UP000053024"/>
    </source>
</evidence>
<evidence type="ECO:0000259" key="1">
    <source>
        <dbReference type="Pfam" id="PF08239"/>
    </source>
</evidence>
<feature type="domain" description="SH3b" evidence="1">
    <location>
        <begin position="21"/>
        <end position="82"/>
    </location>
</feature>
<organism evidence="2 3">
    <name type="scientific">Streptomyces bungoensis</name>
    <dbReference type="NCBI Taxonomy" id="285568"/>
    <lineage>
        <taxon>Bacteria</taxon>
        <taxon>Bacillati</taxon>
        <taxon>Actinomycetota</taxon>
        <taxon>Actinomycetes</taxon>
        <taxon>Kitasatosporales</taxon>
        <taxon>Streptomycetaceae</taxon>
        <taxon>Streptomyces</taxon>
    </lineage>
</organism>
<dbReference type="EMBL" id="LMWX01000017">
    <property type="protein sequence ID" value="KUN86038.1"/>
    <property type="molecule type" value="Genomic_DNA"/>
</dbReference>
<dbReference type="Pfam" id="PF08239">
    <property type="entry name" value="SH3_3"/>
    <property type="match status" value="1"/>
</dbReference>
<gene>
    <name evidence="2" type="ORF">AQJ66_12460</name>
</gene>
<dbReference type="Proteomes" id="UP000053024">
    <property type="component" value="Unassembled WGS sequence"/>
</dbReference>
<proteinExistence type="predicted"/>
<dbReference type="InterPro" id="IPR003646">
    <property type="entry name" value="SH3-like_bac-type"/>
</dbReference>
<dbReference type="AlphaFoldDB" id="A0A117REB5"/>